<dbReference type="Pfam" id="PF00579">
    <property type="entry name" value="tRNA-synt_1b"/>
    <property type="match status" value="2"/>
</dbReference>
<proteinExistence type="inferred from homology"/>
<comment type="similarity">
    <text evidence="1">Belongs to the class-I aminoacyl-tRNA synthetase family.</text>
</comment>
<dbReference type="EC" id="6.1.1.2" evidence="2"/>
<accession>X1NNX3</accession>
<dbReference type="Gene3D" id="3.40.50.620">
    <property type="entry name" value="HUPs"/>
    <property type="match status" value="1"/>
</dbReference>
<dbReference type="EMBL" id="BARV01024229">
    <property type="protein sequence ID" value="GAI45313.1"/>
    <property type="molecule type" value="Genomic_DNA"/>
</dbReference>
<dbReference type="GO" id="GO:0004830">
    <property type="term" value="F:tryptophan-tRNA ligase activity"/>
    <property type="evidence" value="ECO:0007669"/>
    <property type="project" value="UniProtKB-EC"/>
</dbReference>
<evidence type="ECO:0000313" key="9">
    <source>
        <dbReference type="EMBL" id="GAI45313.1"/>
    </source>
</evidence>
<gene>
    <name evidence="9" type="ORF">S06H3_39583</name>
</gene>
<reference evidence="9" key="1">
    <citation type="journal article" date="2014" name="Front. Microbiol.">
        <title>High frequency of phylogenetically diverse reductive dehalogenase-homologous genes in deep subseafloor sedimentary metagenomes.</title>
        <authorList>
            <person name="Kawai M."/>
            <person name="Futagami T."/>
            <person name="Toyoda A."/>
            <person name="Takaki Y."/>
            <person name="Nishi S."/>
            <person name="Hori S."/>
            <person name="Arai W."/>
            <person name="Tsubouchi T."/>
            <person name="Morono Y."/>
            <person name="Uchiyama I."/>
            <person name="Ito T."/>
            <person name="Fujiyama A."/>
            <person name="Inagaki F."/>
            <person name="Takami H."/>
        </authorList>
    </citation>
    <scope>NUCLEOTIDE SEQUENCE</scope>
    <source>
        <strain evidence="9">Expedition CK06-06</strain>
    </source>
</reference>
<dbReference type="FunFam" id="1.10.240.10:FF:000005">
    <property type="entry name" value="Tryptophan--tRNA ligase"/>
    <property type="match status" value="1"/>
</dbReference>
<keyword evidence="6" id="KW-0648">Protein biosynthesis</keyword>
<dbReference type="InterPro" id="IPR002305">
    <property type="entry name" value="aa-tRNA-synth_Ic"/>
</dbReference>
<evidence type="ECO:0000256" key="6">
    <source>
        <dbReference type="ARBA" id="ARBA00022917"/>
    </source>
</evidence>
<dbReference type="Gene3D" id="1.10.240.10">
    <property type="entry name" value="Tyrosyl-Transfer RNA Synthetase"/>
    <property type="match status" value="1"/>
</dbReference>
<dbReference type="InterPro" id="IPR014729">
    <property type="entry name" value="Rossmann-like_a/b/a_fold"/>
</dbReference>
<dbReference type="PANTHER" id="PTHR43766">
    <property type="entry name" value="TRYPTOPHAN--TRNA LIGASE, MITOCHONDRIAL"/>
    <property type="match status" value="1"/>
</dbReference>
<keyword evidence="4" id="KW-0547">Nucleotide-binding</keyword>
<evidence type="ECO:0000256" key="4">
    <source>
        <dbReference type="ARBA" id="ARBA00022741"/>
    </source>
</evidence>
<keyword evidence="5" id="KW-0067">ATP-binding</keyword>
<protein>
    <recommendedName>
        <fullName evidence="2">tryptophan--tRNA ligase</fullName>
        <ecNumber evidence="2">6.1.1.2</ecNumber>
    </recommendedName>
</protein>
<evidence type="ECO:0000256" key="3">
    <source>
        <dbReference type="ARBA" id="ARBA00022598"/>
    </source>
</evidence>
<sequence>TYKEQQDKLKDRDLSTYGFLGYPLLQSADILLYKANYVPVGEDQVSHVELTREIARRFNHLYGREVNFEELAETAIAKMGRKNAKLYRNLRTAYQERGDHEAIETARALLESQQNISLGDRERLFGYIEGGRRIILPEPEALLTKNSKFPGLDGQKMSKSYHNTISLRESPEGVEQKIKTMPTDPARVRLTDPGEPEKCPVWQLHNIYSNDDVKDWVTTGCRSAGIGCLQCKGPVIDAINAELKPIQEAAKEYAEDPSMVRNIINEG</sequence>
<dbReference type="PANTHER" id="PTHR43766:SF1">
    <property type="entry name" value="TRYPTOPHAN--TRNA LIGASE, MITOCHONDRIAL"/>
    <property type="match status" value="1"/>
</dbReference>
<feature type="non-terminal residue" evidence="9">
    <location>
        <position position="1"/>
    </location>
</feature>
<name>X1NNX3_9ZZZZ</name>
<evidence type="ECO:0000256" key="7">
    <source>
        <dbReference type="ARBA" id="ARBA00023146"/>
    </source>
</evidence>
<comment type="caution">
    <text evidence="9">The sequence shown here is derived from an EMBL/GenBank/DDBJ whole genome shotgun (WGS) entry which is preliminary data.</text>
</comment>
<evidence type="ECO:0000256" key="1">
    <source>
        <dbReference type="ARBA" id="ARBA00005594"/>
    </source>
</evidence>
<evidence type="ECO:0000256" key="5">
    <source>
        <dbReference type="ARBA" id="ARBA00022840"/>
    </source>
</evidence>
<feature type="non-terminal residue" evidence="9">
    <location>
        <position position="267"/>
    </location>
</feature>
<dbReference type="GO" id="GO:0005829">
    <property type="term" value="C:cytosol"/>
    <property type="evidence" value="ECO:0007669"/>
    <property type="project" value="TreeGrafter"/>
</dbReference>
<dbReference type="SUPFAM" id="SSF52374">
    <property type="entry name" value="Nucleotidylyl transferase"/>
    <property type="match status" value="1"/>
</dbReference>
<comment type="catalytic activity">
    <reaction evidence="8">
        <text>tRNA(Trp) + L-tryptophan + ATP = L-tryptophyl-tRNA(Trp) + AMP + diphosphate + H(+)</text>
        <dbReference type="Rhea" id="RHEA:24080"/>
        <dbReference type="Rhea" id="RHEA-COMP:9671"/>
        <dbReference type="Rhea" id="RHEA-COMP:9705"/>
        <dbReference type="ChEBI" id="CHEBI:15378"/>
        <dbReference type="ChEBI" id="CHEBI:30616"/>
        <dbReference type="ChEBI" id="CHEBI:33019"/>
        <dbReference type="ChEBI" id="CHEBI:57912"/>
        <dbReference type="ChEBI" id="CHEBI:78442"/>
        <dbReference type="ChEBI" id="CHEBI:78535"/>
        <dbReference type="ChEBI" id="CHEBI:456215"/>
        <dbReference type="EC" id="6.1.1.2"/>
    </reaction>
</comment>
<dbReference type="InterPro" id="IPR050203">
    <property type="entry name" value="Trp-tRNA_synthetase"/>
</dbReference>
<keyword evidence="7" id="KW-0030">Aminoacyl-tRNA synthetase</keyword>
<keyword evidence="3" id="KW-0436">Ligase</keyword>
<evidence type="ECO:0000256" key="2">
    <source>
        <dbReference type="ARBA" id="ARBA00013161"/>
    </source>
</evidence>
<organism evidence="9">
    <name type="scientific">marine sediment metagenome</name>
    <dbReference type="NCBI Taxonomy" id="412755"/>
    <lineage>
        <taxon>unclassified sequences</taxon>
        <taxon>metagenomes</taxon>
        <taxon>ecological metagenomes</taxon>
    </lineage>
</organism>
<dbReference type="GO" id="GO:0006436">
    <property type="term" value="P:tryptophanyl-tRNA aminoacylation"/>
    <property type="evidence" value="ECO:0007669"/>
    <property type="project" value="TreeGrafter"/>
</dbReference>
<dbReference type="GO" id="GO:0005524">
    <property type="term" value="F:ATP binding"/>
    <property type="evidence" value="ECO:0007669"/>
    <property type="project" value="UniProtKB-KW"/>
</dbReference>
<evidence type="ECO:0000256" key="8">
    <source>
        <dbReference type="ARBA" id="ARBA00049929"/>
    </source>
</evidence>
<dbReference type="AlphaFoldDB" id="X1NNX3"/>